<reference evidence="1 2" key="1">
    <citation type="submission" date="2012-04" db="EMBL/GenBank/DDBJ databases">
        <authorList>
            <person name="Genoscope - CEA"/>
        </authorList>
    </citation>
    <scope>NUCLEOTIDE SEQUENCE [LARGE SCALE GENOMIC DNA]</scope>
    <source>
        <strain evidence="1 2">9717</strain>
    </source>
</reference>
<gene>
    <name evidence="1" type="ORF">MICAB_4070003</name>
</gene>
<dbReference type="HOGENOM" id="CLU_3202060_0_0_3"/>
<comment type="caution">
    <text evidence="1">The sequence shown here is derived from an EMBL/GenBank/DDBJ whole genome shotgun (WGS) entry which is preliminary data.</text>
</comment>
<evidence type="ECO:0000313" key="1">
    <source>
        <dbReference type="EMBL" id="CCH97934.1"/>
    </source>
</evidence>
<dbReference type="Proteomes" id="UP000003172">
    <property type="component" value="Unassembled WGS sequence"/>
</dbReference>
<dbReference type="EMBL" id="CAII01000343">
    <property type="protein sequence ID" value="CCH97934.1"/>
    <property type="molecule type" value="Genomic_DNA"/>
</dbReference>
<protein>
    <submittedName>
        <fullName evidence="1">Uncharacterized protein</fullName>
    </submittedName>
</protein>
<organism evidence="1 2">
    <name type="scientific">Microcystis aeruginosa PCC 9717</name>
    <dbReference type="NCBI Taxonomy" id="1160286"/>
    <lineage>
        <taxon>Bacteria</taxon>
        <taxon>Bacillati</taxon>
        <taxon>Cyanobacteriota</taxon>
        <taxon>Cyanophyceae</taxon>
        <taxon>Oscillatoriophycideae</taxon>
        <taxon>Chroococcales</taxon>
        <taxon>Microcystaceae</taxon>
        <taxon>Microcystis</taxon>
    </lineage>
</organism>
<evidence type="ECO:0000313" key="2">
    <source>
        <dbReference type="Proteomes" id="UP000003172"/>
    </source>
</evidence>
<proteinExistence type="predicted"/>
<dbReference type="AlphaFoldDB" id="I4FQK9"/>
<name>I4FQK9_MICAE</name>
<accession>I4FQK9</accession>
<sequence>MSALLLFPLKMSLSFLSYAVSYKLAVTSFIRFSYQFIYFLIPTHN</sequence>